<evidence type="ECO:0000313" key="1">
    <source>
        <dbReference type="EMBL" id="EJW70192.1"/>
    </source>
</evidence>
<dbReference type="AlphaFoldDB" id="J9DZY0"/>
<feature type="non-terminal residue" evidence="1">
    <location>
        <position position="51"/>
    </location>
</feature>
<gene>
    <name evidence="1" type="ORF">WUBG_18899</name>
</gene>
<feature type="non-terminal residue" evidence="1">
    <location>
        <position position="1"/>
    </location>
</feature>
<proteinExistence type="predicted"/>
<dbReference type="EMBL" id="ADBV01023114">
    <property type="protein sequence ID" value="EJW70192.1"/>
    <property type="molecule type" value="Genomic_DNA"/>
</dbReference>
<name>J9DZY0_WUCBA</name>
<sequence length="51" mass="5666">SKEAHQVTNTCHTRSGRKIPLINVSKVANRLTGEVPDPYPDPLTGRENIVR</sequence>
<accession>J9DZY0</accession>
<reference evidence="2" key="1">
    <citation type="submission" date="2012-08" db="EMBL/GenBank/DDBJ databases">
        <title>The Genome Sequence of Wuchereria bancrofti.</title>
        <authorList>
            <person name="Nutman T.B."/>
            <person name="Fink D.L."/>
            <person name="Russ C."/>
            <person name="Young S."/>
            <person name="Zeng Q."/>
            <person name="Koehrsen M."/>
            <person name="Alvarado L."/>
            <person name="Berlin A."/>
            <person name="Chapman S.B."/>
            <person name="Chen Z."/>
            <person name="Freedman E."/>
            <person name="Gellesch M."/>
            <person name="Goldberg J."/>
            <person name="Griggs A."/>
            <person name="Gujja S."/>
            <person name="Heilman E.R."/>
            <person name="Heiman D."/>
            <person name="Hepburn T."/>
            <person name="Howarth C."/>
            <person name="Jen D."/>
            <person name="Larson L."/>
            <person name="Lewis B."/>
            <person name="Mehta T."/>
            <person name="Park D."/>
            <person name="Pearson M."/>
            <person name="Roberts A."/>
            <person name="Saif S."/>
            <person name="Shea T."/>
            <person name="Shenoy N."/>
            <person name="Sisk P."/>
            <person name="Stolte C."/>
            <person name="Sykes S."/>
            <person name="Walk T."/>
            <person name="White J."/>
            <person name="Yandava C."/>
            <person name="Haas B."/>
            <person name="Henn M.R."/>
            <person name="Nusbaum C."/>
            <person name="Birren B."/>
        </authorList>
    </citation>
    <scope>NUCLEOTIDE SEQUENCE [LARGE SCALE GENOMIC DNA]</scope>
    <source>
        <strain evidence="2">NA</strain>
    </source>
</reference>
<evidence type="ECO:0000313" key="2">
    <source>
        <dbReference type="Proteomes" id="UP000004810"/>
    </source>
</evidence>
<organism evidence="1 2">
    <name type="scientific">Wuchereria bancrofti</name>
    <dbReference type="NCBI Taxonomy" id="6293"/>
    <lineage>
        <taxon>Eukaryota</taxon>
        <taxon>Metazoa</taxon>
        <taxon>Ecdysozoa</taxon>
        <taxon>Nematoda</taxon>
        <taxon>Chromadorea</taxon>
        <taxon>Rhabditida</taxon>
        <taxon>Spirurina</taxon>
        <taxon>Spiruromorpha</taxon>
        <taxon>Filarioidea</taxon>
        <taxon>Onchocercidae</taxon>
        <taxon>Wuchereria</taxon>
    </lineage>
</organism>
<comment type="caution">
    <text evidence="1">The sequence shown here is derived from an EMBL/GenBank/DDBJ whole genome shotgun (WGS) entry which is preliminary data.</text>
</comment>
<dbReference type="Proteomes" id="UP000004810">
    <property type="component" value="Unassembled WGS sequence"/>
</dbReference>
<protein>
    <submittedName>
        <fullName evidence="1">Uncharacterized protein</fullName>
    </submittedName>
</protein>